<comment type="caution">
    <text evidence="3">The sequence shown here is derived from an EMBL/GenBank/DDBJ whole genome shotgun (WGS) entry which is preliminary data.</text>
</comment>
<dbReference type="EMBL" id="JAGIXG020000017">
    <property type="protein sequence ID" value="KAI6781959.1"/>
    <property type="molecule type" value="Genomic_DNA"/>
</dbReference>
<dbReference type="GeneID" id="75831655"/>
<organism evidence="3 4">
    <name type="scientific">Emericellopsis cladophorae</name>
    <dbReference type="NCBI Taxonomy" id="2686198"/>
    <lineage>
        <taxon>Eukaryota</taxon>
        <taxon>Fungi</taxon>
        <taxon>Dikarya</taxon>
        <taxon>Ascomycota</taxon>
        <taxon>Pezizomycotina</taxon>
        <taxon>Sordariomycetes</taxon>
        <taxon>Hypocreomycetidae</taxon>
        <taxon>Hypocreales</taxon>
        <taxon>Bionectriaceae</taxon>
        <taxon>Emericellopsis</taxon>
    </lineage>
</organism>
<evidence type="ECO:0000313" key="4">
    <source>
        <dbReference type="Proteomes" id="UP001055219"/>
    </source>
</evidence>
<protein>
    <submittedName>
        <fullName evidence="3">Uncharacterized protein</fullName>
    </submittedName>
</protein>
<feature type="coiled-coil region" evidence="1">
    <location>
        <begin position="121"/>
        <end position="155"/>
    </location>
</feature>
<proteinExistence type="predicted"/>
<feature type="region of interest" description="Disordered" evidence="2">
    <location>
        <begin position="474"/>
        <end position="510"/>
    </location>
</feature>
<keyword evidence="4" id="KW-1185">Reference proteome</keyword>
<reference evidence="3" key="1">
    <citation type="journal article" date="2021" name="J Fungi (Basel)">
        <title>Genomic and Metabolomic Analyses of the Marine Fungus Emericellopsis cladophorae: Insights into Saltwater Adaptability Mechanisms and Its Biosynthetic Potential.</title>
        <authorList>
            <person name="Goncalves M.F.M."/>
            <person name="Hilario S."/>
            <person name="Van de Peer Y."/>
            <person name="Esteves A.C."/>
            <person name="Alves A."/>
        </authorList>
    </citation>
    <scope>NUCLEOTIDE SEQUENCE</scope>
    <source>
        <strain evidence="3">MUM 19.33</strain>
    </source>
</reference>
<dbReference type="RefSeq" id="XP_051362815.1">
    <property type="nucleotide sequence ID" value="XM_051505914.1"/>
</dbReference>
<evidence type="ECO:0000256" key="2">
    <source>
        <dbReference type="SAM" id="MobiDB-lite"/>
    </source>
</evidence>
<gene>
    <name evidence="3" type="ORF">J7T54_005170</name>
</gene>
<reference evidence="3" key="2">
    <citation type="submission" date="2022-07" db="EMBL/GenBank/DDBJ databases">
        <authorList>
            <person name="Goncalves M.F.M."/>
            <person name="Hilario S."/>
            <person name="Van De Peer Y."/>
            <person name="Esteves A.C."/>
            <person name="Alves A."/>
        </authorList>
    </citation>
    <scope>NUCLEOTIDE SEQUENCE</scope>
    <source>
        <strain evidence="3">MUM 19.33</strain>
    </source>
</reference>
<accession>A0A9P9Y1S2</accession>
<evidence type="ECO:0000256" key="1">
    <source>
        <dbReference type="SAM" id="Coils"/>
    </source>
</evidence>
<dbReference type="AlphaFoldDB" id="A0A9P9Y1S2"/>
<sequence length="510" mass="57469">MEQQGAFEDFVSLIGKFCAGKSYPDLKAVFEGNETLKKQLDETETAYRRNLKELSQLFTESSAEKGQLEQKIREQERRCSKAMEEKVTAYRKLNAEQGVVMKLTDKVKSLNDDIKKRVETNKKSEDRVLELHKAVQELETQVGASKKEEARLKNELQAVGEKLRVQKGTLTRTEEILSQIQAYMTPLGAVESERENISEMMLSSFKDAVEVFKASLSHDLDNRQLQDKTHWEQIKHHSAVQGAIPLPTTNSIAAKRMRAIVGLSIYSKALDKHIFRSTFFPLGPECDNILDTLPTVNPDQDALVRAVLLKVAPEEQDKHREHCVERTVNEVASTFAGWLSTDQRSQFRSRLDNLTRKITTVWQRVQKLNERVKPHFVLDALDDWLPLSKVAAGLVPTDHGVKTAPSRQESANGQTKTVPGALTADDIVRVVWPAFVVPNVVATNNEECPTELVYTGYVLTRDDVQSAADEELPQRVMRRATRNGSTPAQKKRRDSVSFLSPVAFSESNGK</sequence>
<name>A0A9P9Y1S2_9HYPO</name>
<dbReference type="Proteomes" id="UP001055219">
    <property type="component" value="Unassembled WGS sequence"/>
</dbReference>
<keyword evidence="1" id="KW-0175">Coiled coil</keyword>
<evidence type="ECO:0000313" key="3">
    <source>
        <dbReference type="EMBL" id="KAI6781959.1"/>
    </source>
</evidence>
<feature type="coiled-coil region" evidence="1">
    <location>
        <begin position="33"/>
        <end position="85"/>
    </location>
</feature>
<dbReference type="OrthoDB" id="5421041at2759"/>